<gene>
    <name evidence="1" type="ORF">R1sor_024488</name>
</gene>
<evidence type="ECO:0000313" key="2">
    <source>
        <dbReference type="Proteomes" id="UP001633002"/>
    </source>
</evidence>
<dbReference type="SUPFAM" id="SSF52047">
    <property type="entry name" value="RNI-like"/>
    <property type="match status" value="1"/>
</dbReference>
<dbReference type="SUPFAM" id="SSF52540">
    <property type="entry name" value="P-loop containing nucleoside triphosphate hydrolases"/>
    <property type="match status" value="1"/>
</dbReference>
<sequence length="1377" mass="156447">MESFDEEPYVLCGTTLAEWENLAHTLQSNTSLKSLYLYVNEEDPKVLKIRGELWGRLLGKSQILKRLSISLFTSGSTPYLPALVSGLSLNPHSAVETLNIRNLTSSSDTVSMSKIIRHTTKLQELRFLNPSREWLSVYAARVLANSLAAAVQLNLSTLNFRDCDPIGVFEFLRDFDIFTGADISRRYLPQLGVIIGLTRDSLQGEYWGVFPFLAGSNISVILLQFQNEMFELKIPISWWKGCADALKSSSTWLIDIVVSSTRRYRSNIQVRASRCLTSSLRIRVEDGFPARLFEKYLPVEFFQQLFADKTGSSTSITKLALSNLEGVPGRWWKSVFDSLKSSTSITSLDLSSCGLTDEDFEYLMSLLRVNYTIEEVLVQTSWRNDGKAAVIEEALARNKKLAREFSIMRRAGFEFDQSKVGRIFFCGSPYAGKTQLKLRMMRLHHKRSTSASKLRNLSDMLLQGLNLSELRRTRGAEVEVLIDNEAAQVSLWDLAGQYIFRALHDLIFPRSSQSLVFVFTFNPFREDTRKKMKENVFDAFTVELEEWLKFIASNCHISGEDEDVPQLFVVITHRDRTEKHGPNSFDCSKVRKKIERFQSDFQGVVKLVPDVYHIDAREKKEVGCCLKAILASMNNWGKRHWVPTVCSVVSSALITYTKSSSASSTSPVWSLPTFYKFCQSSTETLKTASPEILLTIASYLHDVGRIIIVEGGTESEKNEPLIIVDPNWCTENFLGALITEGNHFDVHGGSCSDSVVFTTSSAGFIDDFDFQSLLQRVLDQMQDRQIERKMLEDLLRRLDLCYRFEDGASFKYFIPIICGGLEEKCDIRRRELQWDDGHTEGCEYLGYRLHCEDTRRTSFNKAFFSRFQINCRQKLLHRFGIKGSNGGISCRLGLLKVLHDGYAVLVESDEITGQHVDVMIKSSQQGIKNPRTRMQIIKFAQEHFLRELQAFCASSSGCRGIRLRVSVIRTSSVQKLVPMHERQEPQHCVELEELKRRFRSNIELNFQDMAGDVDEESLLSYQYTWPDGERELAKESLGYEDLVDVLSQARGKVMSSEKEVQTCSDELRQMLTKLSGETTSFAGAGISTEEGSCSLAAVDHNIQLSEDLKPLADFLGAKVDKVGMILERKIDHLAHLTSSVQTELQQLKNHFHTFRAGLLEMQKVMTDVSSSIDKLIGYSISREDHSCPRRPYFSHDGSDFLPKLKAYVLRGQAVRLHFLCEARNQPHVLQDQLGLPLVVTENDLSWVVSISKISLKLISTLISVGIHLVAGVQVDPQVLHFLDLDTGERLPMSGTLLEYMKQNSSTIRVDPVDPRVVKSWSLLQKYLGEKLNYREYRNTFGLCRVRYRYSSDPYAWICESCVEKGTKQKILDECPPM</sequence>
<dbReference type="Gene3D" id="3.80.10.10">
    <property type="entry name" value="Ribonuclease Inhibitor"/>
    <property type="match status" value="2"/>
</dbReference>
<dbReference type="PANTHER" id="PTHR47679">
    <property type="entry name" value="PROTEIN TORNADO 1"/>
    <property type="match status" value="1"/>
</dbReference>
<dbReference type="EMBL" id="JBJQOH010000007">
    <property type="protein sequence ID" value="KAL3681532.1"/>
    <property type="molecule type" value="Genomic_DNA"/>
</dbReference>
<evidence type="ECO:0000313" key="1">
    <source>
        <dbReference type="EMBL" id="KAL3681532.1"/>
    </source>
</evidence>
<evidence type="ECO:0008006" key="3">
    <source>
        <dbReference type="Google" id="ProtNLM"/>
    </source>
</evidence>
<dbReference type="InterPro" id="IPR032675">
    <property type="entry name" value="LRR_dom_sf"/>
</dbReference>
<organism evidence="1 2">
    <name type="scientific">Riccia sorocarpa</name>
    <dbReference type="NCBI Taxonomy" id="122646"/>
    <lineage>
        <taxon>Eukaryota</taxon>
        <taxon>Viridiplantae</taxon>
        <taxon>Streptophyta</taxon>
        <taxon>Embryophyta</taxon>
        <taxon>Marchantiophyta</taxon>
        <taxon>Marchantiopsida</taxon>
        <taxon>Marchantiidae</taxon>
        <taxon>Marchantiales</taxon>
        <taxon>Ricciaceae</taxon>
        <taxon>Riccia</taxon>
    </lineage>
</organism>
<comment type="caution">
    <text evidence="1">The sequence shown here is derived from an EMBL/GenBank/DDBJ whole genome shotgun (WGS) entry which is preliminary data.</text>
</comment>
<protein>
    <recommendedName>
        <fullName evidence="3">C-terminal of Roc (COR) domain-containing protein</fullName>
    </recommendedName>
</protein>
<dbReference type="PANTHER" id="PTHR47679:SF1">
    <property type="entry name" value="PROTEIN TORNADO 1"/>
    <property type="match status" value="1"/>
</dbReference>
<proteinExistence type="predicted"/>
<dbReference type="Gene3D" id="3.40.50.300">
    <property type="entry name" value="P-loop containing nucleotide triphosphate hydrolases"/>
    <property type="match status" value="1"/>
</dbReference>
<keyword evidence="2" id="KW-1185">Reference proteome</keyword>
<dbReference type="InterPro" id="IPR027417">
    <property type="entry name" value="P-loop_NTPase"/>
</dbReference>
<accession>A0ABD3GTM9</accession>
<reference evidence="1 2" key="1">
    <citation type="submission" date="2024-09" db="EMBL/GenBank/DDBJ databases">
        <title>Chromosome-scale assembly of Riccia sorocarpa.</title>
        <authorList>
            <person name="Paukszto L."/>
        </authorList>
    </citation>
    <scope>NUCLEOTIDE SEQUENCE [LARGE SCALE GENOMIC DNA]</scope>
    <source>
        <strain evidence="1">LP-2024</strain>
        <tissue evidence="1">Aerial parts of the thallus</tissue>
    </source>
</reference>
<name>A0ABD3GTM9_9MARC</name>
<dbReference type="Proteomes" id="UP001633002">
    <property type="component" value="Unassembled WGS sequence"/>
</dbReference>